<keyword evidence="1" id="KW-0460">Magnesium</keyword>
<evidence type="ECO:0000313" key="4">
    <source>
        <dbReference type="Proteomes" id="UP000001137"/>
    </source>
</evidence>
<comment type="similarity">
    <text evidence="1">Belongs to the archaeal 6-HMPDK family.</text>
</comment>
<dbReference type="eggNOG" id="arCOG04303">
    <property type="taxonomic scope" value="Archaea"/>
</dbReference>
<dbReference type="GO" id="GO:0016301">
    <property type="term" value="F:kinase activity"/>
    <property type="evidence" value="ECO:0007669"/>
    <property type="project" value="UniProtKB-KW"/>
</dbReference>
<keyword evidence="1" id="KW-0547">Nucleotide-binding</keyword>
<evidence type="ECO:0000259" key="2">
    <source>
        <dbReference type="Pfam" id="PF01973"/>
    </source>
</evidence>
<dbReference type="Pfam" id="PF01973">
    <property type="entry name" value="MptE-like"/>
    <property type="match status" value="1"/>
</dbReference>
<dbReference type="GO" id="GO:0005524">
    <property type="term" value="F:ATP binding"/>
    <property type="evidence" value="ECO:0007669"/>
    <property type="project" value="UniProtKB-UniRule"/>
</dbReference>
<dbReference type="EMBL" id="CP000852">
    <property type="protein sequence ID" value="ABW02785.1"/>
    <property type="molecule type" value="Genomic_DNA"/>
</dbReference>
<comment type="function">
    <text evidence="1">Catalyzes the transfer of diphosphate from ATP to 6-hydroxymethyl-7,8-dihydropterin (6-HMD), leading to 6-hydroxymethyl-7,8-dihydropterin diphosphate (6-HMDP).</text>
</comment>
<dbReference type="InterPro" id="IPR002826">
    <property type="entry name" value="MptE-like"/>
</dbReference>
<name>A8MC01_CALMQ</name>
<dbReference type="PANTHER" id="PTHR39648:SF1">
    <property type="entry name" value="6-HYDROXYMETHYL-7,8-DIHYDROPTERIN PYROPHOSPHOKINASE"/>
    <property type="match status" value="1"/>
</dbReference>
<dbReference type="PANTHER" id="PTHR39648">
    <property type="entry name" value="6-HYDROXYMETHYL-7,8-DIHYDROPTERIN PYROPHOSPHOKINASE"/>
    <property type="match status" value="1"/>
</dbReference>
<gene>
    <name evidence="1" type="primary">mptE</name>
    <name evidence="3" type="ordered locus">Cmaq_1969</name>
</gene>
<reference evidence="3 4" key="1">
    <citation type="submission" date="2007-10" db="EMBL/GenBank/DDBJ databases">
        <title>Complete sequence of Caldivirga maquilingensis IC-167.</title>
        <authorList>
            <consortium name="US DOE Joint Genome Institute"/>
            <person name="Copeland A."/>
            <person name="Lucas S."/>
            <person name="Lapidus A."/>
            <person name="Barry K."/>
            <person name="Glavina del Rio T."/>
            <person name="Dalin E."/>
            <person name="Tice H."/>
            <person name="Pitluck S."/>
            <person name="Saunders E."/>
            <person name="Brettin T."/>
            <person name="Bruce D."/>
            <person name="Detter J.C."/>
            <person name="Han C."/>
            <person name="Schmutz J."/>
            <person name="Larimer F."/>
            <person name="Land M."/>
            <person name="Hauser L."/>
            <person name="Kyrpides N."/>
            <person name="Ivanova N."/>
            <person name="Biddle J.F."/>
            <person name="Zhang Z."/>
            <person name="Fitz-Gibbon S.T."/>
            <person name="Lowe T.M."/>
            <person name="Saltikov C."/>
            <person name="House C.H."/>
            <person name="Richardson P."/>
        </authorList>
    </citation>
    <scope>NUCLEOTIDE SEQUENCE [LARGE SCALE GENOMIC DNA]</scope>
    <source>
        <strain evidence="4">ATCC 700844 / DSM 13496 / JCM 10307 / IC-167</strain>
    </source>
</reference>
<keyword evidence="1" id="KW-0067">ATP-binding</keyword>
<dbReference type="Proteomes" id="UP000001137">
    <property type="component" value="Chromosome"/>
</dbReference>
<dbReference type="HAMAP" id="MF_02131">
    <property type="entry name" value="HMPDK_arch"/>
    <property type="match status" value="1"/>
</dbReference>
<protein>
    <recommendedName>
        <fullName evidence="1">6-hydroxymethyl-7,8-dihydropterin pyrophosphokinase</fullName>
        <shortName evidence="1">HPPK</shortName>
        <ecNumber evidence="1">2.7.6.3</ecNumber>
    </recommendedName>
    <alternativeName>
        <fullName evidence="1">2-amino-4-hydroxy-6-hydroxymethyldihydropteridine pyrophosphokinase</fullName>
    </alternativeName>
    <alternativeName>
        <fullName evidence="1">6-hydroxymethyl-7,8-dihydropterin diphosphokinase</fullName>
        <shortName evidence="1">6-HMPDK</shortName>
    </alternativeName>
    <alternativeName>
        <fullName evidence="1">7,8-dihydro-6-hydroxymethylpterin diphosphokinase</fullName>
    </alternativeName>
    <alternativeName>
        <fullName evidence="1">7,8-dihydro-6-hydroxymethylpterin pyrophosphokinase</fullName>
        <shortName evidence="1">PPPK</shortName>
    </alternativeName>
</protein>
<sequence length="221" mass="24709">MSALGMRRSIVLDPLESHLSRLVYMRVMSGLGLNFSNDAKAAELASHYCSGDPDQLWSLNWETVTIYMPPYAGEPNPRGLIIAVEGYTLRRLLNDGVVPDIVVTDFDYEPDSLIGFKGIVIGHAHGDNVNAYVKYARHVSRLIPSVQVWPVDCSILVPGFTDGDRAVYLAAYMGSRRITVRGFNPDAPIKRSDEVKRMKLKLAEYFINRASRLTNISISKY</sequence>
<dbReference type="HOGENOM" id="CLU_1335094_0_0_2"/>
<evidence type="ECO:0000313" key="3">
    <source>
        <dbReference type="EMBL" id="ABW02785.1"/>
    </source>
</evidence>
<dbReference type="AlphaFoldDB" id="A8MC01"/>
<organism evidence="3 4">
    <name type="scientific">Caldivirga maquilingensis (strain ATCC 700844 / DSM 13496 / JCM 10307 / IC-167)</name>
    <dbReference type="NCBI Taxonomy" id="397948"/>
    <lineage>
        <taxon>Archaea</taxon>
        <taxon>Thermoproteota</taxon>
        <taxon>Thermoprotei</taxon>
        <taxon>Thermoproteales</taxon>
        <taxon>Thermoproteaceae</taxon>
        <taxon>Caldivirga</taxon>
    </lineage>
</organism>
<proteinExistence type="inferred from homology"/>
<comment type="cofactor">
    <cofactor evidence="1">
        <name>Mg(2+)</name>
        <dbReference type="ChEBI" id="CHEBI:18420"/>
    </cofactor>
</comment>
<dbReference type="STRING" id="397948.Cmaq_1969"/>
<keyword evidence="1" id="KW-0418">Kinase</keyword>
<dbReference type="GO" id="GO:0003848">
    <property type="term" value="F:2-amino-4-hydroxy-6-hydroxymethyldihydropteridine diphosphokinase activity"/>
    <property type="evidence" value="ECO:0007669"/>
    <property type="project" value="UniProtKB-UniRule"/>
</dbReference>
<dbReference type="EC" id="2.7.6.3" evidence="1"/>
<keyword evidence="4" id="KW-1185">Reference proteome</keyword>
<dbReference type="GO" id="GO:0000287">
    <property type="term" value="F:magnesium ion binding"/>
    <property type="evidence" value="ECO:0007669"/>
    <property type="project" value="UniProtKB-UniRule"/>
</dbReference>
<evidence type="ECO:0000256" key="1">
    <source>
        <dbReference type="HAMAP-Rule" id="MF_02131"/>
    </source>
</evidence>
<keyword evidence="1" id="KW-0808">Transferase</keyword>
<dbReference type="KEGG" id="cma:Cmaq_1969"/>
<comment type="catalytic activity">
    <reaction evidence="1">
        <text>6-hydroxymethyl-7,8-dihydropterin + ATP = (7,8-dihydropterin-6-yl)methyl diphosphate + AMP + H(+)</text>
        <dbReference type="Rhea" id="RHEA:11412"/>
        <dbReference type="ChEBI" id="CHEBI:15378"/>
        <dbReference type="ChEBI" id="CHEBI:30616"/>
        <dbReference type="ChEBI" id="CHEBI:44841"/>
        <dbReference type="ChEBI" id="CHEBI:72950"/>
        <dbReference type="ChEBI" id="CHEBI:456215"/>
        <dbReference type="EC" id="2.7.6.3"/>
    </reaction>
</comment>
<dbReference type="InterPro" id="IPR027510">
    <property type="entry name" value="HMPDK_MptE"/>
</dbReference>
<accession>A8MC01</accession>
<feature type="domain" description="6-hydroxymethylpterin diphosphokinase MptE-like" evidence="2">
    <location>
        <begin position="79"/>
        <end position="184"/>
    </location>
</feature>